<dbReference type="Pfam" id="PF09656">
    <property type="entry name" value="PGPGW"/>
    <property type="match status" value="1"/>
</dbReference>
<dbReference type="STRING" id="1797240.A3D68_02625"/>
<evidence type="ECO:0000313" key="3">
    <source>
        <dbReference type="Proteomes" id="UP000177564"/>
    </source>
</evidence>
<keyword evidence="1" id="KW-0812">Transmembrane</keyword>
<sequence length="82" mass="9478">MIRNTKRTVIFVLGILFLIFGVIGLVLPFLQGILFLAIGLMLLSLFSPTLREWLERHTRKYPKLHSAVLSIEQFIRRIVGEI</sequence>
<feature type="transmembrane region" description="Helical" evidence="1">
    <location>
        <begin position="33"/>
        <end position="54"/>
    </location>
</feature>
<accession>A0A1F4XMD1</accession>
<keyword evidence="1" id="KW-0472">Membrane</keyword>
<reference evidence="2 3" key="1">
    <citation type="journal article" date="2016" name="Nat. Commun.">
        <title>Thousands of microbial genomes shed light on interconnected biogeochemical processes in an aquifer system.</title>
        <authorList>
            <person name="Anantharaman K."/>
            <person name="Brown C.T."/>
            <person name="Hug L.A."/>
            <person name="Sharon I."/>
            <person name="Castelle C.J."/>
            <person name="Probst A.J."/>
            <person name="Thomas B.C."/>
            <person name="Singh A."/>
            <person name="Wilkins M.J."/>
            <person name="Karaoz U."/>
            <person name="Brodie E.L."/>
            <person name="Williams K.H."/>
            <person name="Hubbard S.S."/>
            <person name="Banfield J.F."/>
        </authorList>
    </citation>
    <scope>NUCLEOTIDE SEQUENCE [LARGE SCALE GENOMIC DNA]</scope>
</reference>
<name>A0A1F4XMD1_9BACT</name>
<dbReference type="Proteomes" id="UP000177564">
    <property type="component" value="Unassembled WGS sequence"/>
</dbReference>
<feature type="transmembrane region" description="Helical" evidence="1">
    <location>
        <begin position="9"/>
        <end position="27"/>
    </location>
</feature>
<dbReference type="EMBL" id="MEWU01000035">
    <property type="protein sequence ID" value="OGC82851.1"/>
    <property type="molecule type" value="Genomic_DNA"/>
</dbReference>
<dbReference type="AlphaFoldDB" id="A0A1F4XMD1"/>
<evidence type="ECO:0008006" key="4">
    <source>
        <dbReference type="Google" id="ProtNLM"/>
    </source>
</evidence>
<evidence type="ECO:0000256" key="1">
    <source>
        <dbReference type="SAM" id="Phobius"/>
    </source>
</evidence>
<keyword evidence="1" id="KW-1133">Transmembrane helix</keyword>
<comment type="caution">
    <text evidence="2">The sequence shown here is derived from an EMBL/GenBank/DDBJ whole genome shotgun (WGS) entry which is preliminary data.</text>
</comment>
<organism evidence="2 3">
    <name type="scientific">Candidatus Adlerbacteria bacterium RIFCSPHIGHO2_02_FULL_52_17</name>
    <dbReference type="NCBI Taxonomy" id="1797240"/>
    <lineage>
        <taxon>Bacteria</taxon>
        <taxon>Candidatus Adleribacteriota</taxon>
    </lineage>
</organism>
<dbReference type="InterPro" id="IPR019099">
    <property type="entry name" value="Uncharacterised_PGPGW_TM"/>
</dbReference>
<gene>
    <name evidence="2" type="ORF">A3D68_02625</name>
</gene>
<proteinExistence type="predicted"/>
<protein>
    <recommendedName>
        <fullName evidence="4">DUF454 domain-containing protein</fullName>
    </recommendedName>
</protein>
<evidence type="ECO:0000313" key="2">
    <source>
        <dbReference type="EMBL" id="OGC82851.1"/>
    </source>
</evidence>